<keyword evidence="8" id="KW-0966">Cell projection</keyword>
<comment type="function">
    <text evidence="11">Microtubule inner protein (MIP) part of the dynein-decorated doublet microtubules (DMTs) in cilia axoneme. Important for proper ciliary and flagellar beating. May act in cooperation with CFAP45 and axonemal dynein subunit DNAH11. May play a role in cell growth and/or survival.</text>
</comment>
<name>A0ABM1HXU3_POLDO</name>
<dbReference type="InterPro" id="IPR050630">
    <property type="entry name" value="WD_repeat_EMAP"/>
</dbReference>
<dbReference type="PROSITE" id="PS00678">
    <property type="entry name" value="WD_REPEATS_1"/>
    <property type="match status" value="2"/>
</dbReference>
<keyword evidence="4 13" id="KW-0853">WD repeat</keyword>
<evidence type="ECO:0000256" key="2">
    <source>
        <dbReference type="ARBA" id="ARBA00004496"/>
    </source>
</evidence>
<proteinExistence type="inferred from homology"/>
<evidence type="ECO:0000313" key="16">
    <source>
        <dbReference type="RefSeq" id="XP_015172780.1"/>
    </source>
</evidence>
<dbReference type="Proteomes" id="UP000694924">
    <property type="component" value="Unplaced"/>
</dbReference>
<dbReference type="Pfam" id="PF00400">
    <property type="entry name" value="WD40"/>
    <property type="match status" value="6"/>
</dbReference>
<sequence>MYQGQSIISATLRIKEMDIKPLDLIGIIGFDGVMKNGLILHPDEQYLIYPMGNKVTIKNIASSEQTFLIGHTNLISAVCVSPCGNFVASGQINHLGFKATVIIWDYKTRTVKSNYEIHKVRVEDVCFTSDSNYLISLGGRDDGNVVIWDVQNNHAMCGSFASNEISGNTYTITRMNIYSECFLTGGDRTLKVWRIDSKRRKVYGINVKVGKLKRSINCIAISEKDNDAYCGTSSGDIIKARLNYRPEGEEQIEPVMIGCYSKMFKGSKKINLAKGQIECYAGGVNKILLLKDERMIIGAGDGTIELIEIVDIDFSKRKLTKLPPSTPQIKTHLAENVCSTVTSMLLYKNDFVLVGTVLSEIYQIRLRDFDMRLLVTCHNSSIYSIVFPWNYSEIFATAGKNDIRLWRLETQKELLRITVPNFVCSCLCFSYDGRMIISAWNDGIVRAFTPQKGKLIFTIHNAHIKAASAVAITADGKKLISGGCDGQVRIWDIKPDVQRLVSILKEHRGPITSLCISSNNEDLVSSSTDGTCIIWDIIRCSRKQVLIGNTMYMAACFSPNSVQILTCGTDRKITYWETWDGSMVREIEGSTSGSLNCIDINLDGKYFVTGSNDCIVKLWEYHTGNVTHIGIGHAAIITACKFSPDGEHVVSVSADGAIIIWKFPFKITSPKTPSIKSKSLSAHTVKSLKKSEGKCDDNLKLDNLEEEHVSAMSRVDETAESVRTMYHGDDQSQPCTRDPAGIPSPVCTCIKDKDTMSVKTVKTEESFNACRCANKVEKRSLLSSKCSPAKVIETTNSVSSSSQRRASLQSDKKSLLKTKITTVRKSLQ</sequence>
<evidence type="ECO:0000256" key="4">
    <source>
        <dbReference type="ARBA" id="ARBA00022574"/>
    </source>
</evidence>
<organism evidence="15 16">
    <name type="scientific">Polistes dominula</name>
    <name type="common">European paper wasp</name>
    <name type="synonym">Vespa dominula</name>
    <dbReference type="NCBI Taxonomy" id="743375"/>
    <lineage>
        <taxon>Eukaryota</taxon>
        <taxon>Metazoa</taxon>
        <taxon>Ecdysozoa</taxon>
        <taxon>Arthropoda</taxon>
        <taxon>Hexapoda</taxon>
        <taxon>Insecta</taxon>
        <taxon>Pterygota</taxon>
        <taxon>Neoptera</taxon>
        <taxon>Endopterygota</taxon>
        <taxon>Hymenoptera</taxon>
        <taxon>Apocrita</taxon>
        <taxon>Aculeata</taxon>
        <taxon>Vespoidea</taxon>
        <taxon>Vespidae</taxon>
        <taxon>Polistinae</taxon>
        <taxon>Polistini</taxon>
        <taxon>Polistes</taxon>
    </lineage>
</organism>
<keyword evidence="6 16" id="KW-0282">Flagellum</keyword>
<dbReference type="Gene3D" id="2.130.10.10">
    <property type="entry name" value="YVTN repeat-like/Quinoprotein amine dehydrogenase"/>
    <property type="match status" value="3"/>
</dbReference>
<reference evidence="16" key="1">
    <citation type="submission" date="2025-08" db="UniProtKB">
        <authorList>
            <consortium name="RefSeq"/>
        </authorList>
    </citation>
    <scope>IDENTIFICATION</scope>
    <source>
        <tissue evidence="16">Whole body</tissue>
    </source>
</reference>
<feature type="repeat" description="WD" evidence="13">
    <location>
        <begin position="588"/>
        <end position="629"/>
    </location>
</feature>
<dbReference type="InterPro" id="IPR001680">
    <property type="entry name" value="WD40_rpt"/>
</dbReference>
<dbReference type="CDD" id="cd00200">
    <property type="entry name" value="WD40"/>
    <property type="match status" value="1"/>
</dbReference>
<gene>
    <name evidence="16" type="primary">LOC107064533</name>
</gene>
<dbReference type="PROSITE" id="PS50082">
    <property type="entry name" value="WD_REPEATS_2"/>
    <property type="match status" value="5"/>
</dbReference>
<evidence type="ECO:0000313" key="15">
    <source>
        <dbReference type="Proteomes" id="UP000694924"/>
    </source>
</evidence>
<accession>A0ABM1HXU3</accession>
<evidence type="ECO:0000256" key="6">
    <source>
        <dbReference type="ARBA" id="ARBA00022846"/>
    </source>
</evidence>
<dbReference type="InterPro" id="IPR015943">
    <property type="entry name" value="WD40/YVTN_repeat-like_dom_sf"/>
</dbReference>
<keyword evidence="5" id="KW-0677">Repeat</keyword>
<feature type="repeat" description="WD" evidence="13">
    <location>
        <begin position="460"/>
        <end position="494"/>
    </location>
</feature>
<keyword evidence="15" id="KW-1185">Reference proteome</keyword>
<dbReference type="PANTHER" id="PTHR13720:SF14">
    <property type="entry name" value="CILIA- AND FLAGELLA-ASSOCIATED PROTEIN 52"/>
    <property type="match status" value="1"/>
</dbReference>
<feature type="region of interest" description="Disordered" evidence="14">
    <location>
        <begin position="794"/>
        <end position="814"/>
    </location>
</feature>
<feature type="repeat" description="WD" evidence="13">
    <location>
        <begin position="375"/>
        <end position="416"/>
    </location>
</feature>
<feature type="compositionally biased region" description="Low complexity" evidence="14">
    <location>
        <begin position="797"/>
        <end position="809"/>
    </location>
</feature>
<evidence type="ECO:0000256" key="8">
    <source>
        <dbReference type="ARBA" id="ARBA00023273"/>
    </source>
</evidence>
<dbReference type="PRINTS" id="PR00320">
    <property type="entry name" value="GPROTEINBRPT"/>
</dbReference>
<keyword evidence="3" id="KW-0963">Cytoplasm</keyword>
<evidence type="ECO:0000256" key="5">
    <source>
        <dbReference type="ARBA" id="ARBA00022737"/>
    </source>
</evidence>
<dbReference type="PANTHER" id="PTHR13720">
    <property type="entry name" value="WD-40 REPEAT PROTEIN"/>
    <property type="match status" value="1"/>
</dbReference>
<evidence type="ECO:0000256" key="14">
    <source>
        <dbReference type="SAM" id="MobiDB-lite"/>
    </source>
</evidence>
<evidence type="ECO:0000256" key="13">
    <source>
        <dbReference type="PROSITE-ProRule" id="PRU00221"/>
    </source>
</evidence>
<evidence type="ECO:0000256" key="10">
    <source>
        <dbReference type="ARBA" id="ARBA00029552"/>
    </source>
</evidence>
<feature type="repeat" description="WD" evidence="13">
    <location>
        <begin position="504"/>
        <end position="537"/>
    </location>
</feature>
<keyword evidence="7" id="KW-0969">Cilium</keyword>
<dbReference type="RefSeq" id="XP_015172780.1">
    <property type="nucleotide sequence ID" value="XM_015317294.1"/>
</dbReference>
<comment type="subunit">
    <text evidence="12">Microtubule inner protein component of sperm flagellar doublet microtubules. Interacts with BRCA2. Interacts with the CCT chaperonin complex. Interacts with HSP70. Interacts with AK8. Interacts with CFAP45. Interacts with DNAI1. Interacts with IQDC.</text>
</comment>
<dbReference type="InterPro" id="IPR020472">
    <property type="entry name" value="WD40_PAC1"/>
</dbReference>
<protein>
    <recommendedName>
        <fullName evidence="10">Cilia- and flagella-associated protein 52</fullName>
    </recommendedName>
</protein>
<dbReference type="SMART" id="SM00320">
    <property type="entry name" value="WD40"/>
    <property type="match status" value="10"/>
</dbReference>
<feature type="repeat" description="WD" evidence="13">
    <location>
        <begin position="630"/>
        <end position="662"/>
    </location>
</feature>
<dbReference type="InterPro" id="IPR036322">
    <property type="entry name" value="WD40_repeat_dom_sf"/>
</dbReference>
<evidence type="ECO:0000256" key="12">
    <source>
        <dbReference type="ARBA" id="ARBA00047117"/>
    </source>
</evidence>
<evidence type="ECO:0000256" key="3">
    <source>
        <dbReference type="ARBA" id="ARBA00022490"/>
    </source>
</evidence>
<evidence type="ECO:0000256" key="7">
    <source>
        <dbReference type="ARBA" id="ARBA00023069"/>
    </source>
</evidence>
<evidence type="ECO:0000256" key="1">
    <source>
        <dbReference type="ARBA" id="ARBA00004230"/>
    </source>
</evidence>
<evidence type="ECO:0000256" key="11">
    <source>
        <dbReference type="ARBA" id="ARBA00046056"/>
    </source>
</evidence>
<dbReference type="PROSITE" id="PS50294">
    <property type="entry name" value="WD_REPEATS_REGION"/>
    <property type="match status" value="3"/>
</dbReference>
<dbReference type="GeneID" id="107064533"/>
<comment type="similarity">
    <text evidence="9">Belongs to the CFAP52 family.</text>
</comment>
<dbReference type="SUPFAM" id="SSF50978">
    <property type="entry name" value="WD40 repeat-like"/>
    <property type="match status" value="2"/>
</dbReference>
<dbReference type="InterPro" id="IPR019775">
    <property type="entry name" value="WD40_repeat_CS"/>
</dbReference>
<evidence type="ECO:0000256" key="9">
    <source>
        <dbReference type="ARBA" id="ARBA00029456"/>
    </source>
</evidence>
<comment type="subcellular location">
    <subcellularLocation>
        <location evidence="1">Cell projection</location>
        <location evidence="1">Cilium</location>
        <location evidence="1">Flagellum</location>
    </subcellularLocation>
    <subcellularLocation>
        <location evidence="2">Cytoplasm</location>
    </subcellularLocation>
</comment>